<name>A0A3P6RDV6_9BILA</name>
<keyword evidence="2" id="KW-1185">Reference proteome</keyword>
<reference evidence="1 2" key="1">
    <citation type="submission" date="2018-11" db="EMBL/GenBank/DDBJ databases">
        <authorList>
            <consortium name="Pathogen Informatics"/>
        </authorList>
    </citation>
    <scope>NUCLEOTIDE SEQUENCE [LARGE SCALE GENOMIC DNA]</scope>
</reference>
<evidence type="ECO:0000313" key="2">
    <source>
        <dbReference type="Proteomes" id="UP000271098"/>
    </source>
</evidence>
<dbReference type="Proteomes" id="UP000271098">
    <property type="component" value="Unassembled WGS sequence"/>
</dbReference>
<protein>
    <submittedName>
        <fullName evidence="1">Uncharacterized protein</fullName>
    </submittedName>
</protein>
<sequence>MLASGSSRCLLCCQPIYMKAIWWPIIHSTPLGYRTPTNMQKLRMIVHSGNRCFVQKKLN</sequence>
<evidence type="ECO:0000313" key="1">
    <source>
        <dbReference type="EMBL" id="VDK40198.1"/>
    </source>
</evidence>
<proteinExistence type="predicted"/>
<dbReference type="EMBL" id="UYRT01006271">
    <property type="protein sequence ID" value="VDK40198.1"/>
    <property type="molecule type" value="Genomic_DNA"/>
</dbReference>
<accession>A0A3P6RDV6</accession>
<dbReference type="AlphaFoldDB" id="A0A3P6RDV6"/>
<organism evidence="1 2">
    <name type="scientific">Gongylonema pulchrum</name>
    <dbReference type="NCBI Taxonomy" id="637853"/>
    <lineage>
        <taxon>Eukaryota</taxon>
        <taxon>Metazoa</taxon>
        <taxon>Ecdysozoa</taxon>
        <taxon>Nematoda</taxon>
        <taxon>Chromadorea</taxon>
        <taxon>Rhabditida</taxon>
        <taxon>Spirurina</taxon>
        <taxon>Spiruromorpha</taxon>
        <taxon>Spiruroidea</taxon>
        <taxon>Gongylonematidae</taxon>
        <taxon>Gongylonema</taxon>
    </lineage>
</organism>
<gene>
    <name evidence="1" type="ORF">GPUH_LOCUS3609</name>
</gene>